<keyword evidence="1" id="KW-1185">Reference proteome</keyword>
<dbReference type="SUPFAM" id="SSF81383">
    <property type="entry name" value="F-box domain"/>
    <property type="match status" value="1"/>
</dbReference>
<dbReference type="RefSeq" id="XP_051860820.1">
    <property type="nucleotide sequence ID" value="XM_052004860.1"/>
</dbReference>
<reference evidence="2" key="1">
    <citation type="submission" date="2025-08" db="UniProtKB">
        <authorList>
            <consortium name="RefSeq"/>
        </authorList>
    </citation>
    <scope>IDENTIFICATION</scope>
    <source>
        <strain evidence="2">15112-1751.03</strain>
        <tissue evidence="2">Whole Adult</tissue>
    </source>
</reference>
<dbReference type="Gene3D" id="3.80.10.10">
    <property type="entry name" value="Ribonuclease Inhibitor"/>
    <property type="match status" value="1"/>
</dbReference>
<accession>A0A6P8YX49</accession>
<sequence>MNLLDLDDDSLSCLLHHLPIEDHMNFAKVCQRFHRIWEDYKCWIYKRMELGSTSDKGFKQELILLHHTADYVKNLIVNLNRKFEWNKIYMAKFLNMLKRMHTLERLILWLKDDEPYEVLETIIRTLEHLPNIKCIATYQDNEVVDILYQFDDYEDFLKESKMSRNPMIEPIYSHTKIRLLVLNNAPIKETLADLAQHSKRIKELSFRMTQKAEEYSPLAELPNLRVLQIFGHYGDDCPDLMPLVTALSSKLLHQLSSLTIHVPGLGYDETAEIIRIEGLQRLDCHFSELRCLELLKHLKVITYLFIRVAHTENIDNLVLTIIEHCPTLLVIQIDSPNLSRSIIPKALKVLQKLRNSKDQSPLRLMFGKNPVQLDADTREYLRVFW</sequence>
<name>A0A6P8YX49_DROAB</name>
<dbReference type="Proteomes" id="UP000515160">
    <property type="component" value="Chromosome 3"/>
</dbReference>
<dbReference type="Pfam" id="PF00646">
    <property type="entry name" value="F-box"/>
    <property type="match status" value="1"/>
</dbReference>
<evidence type="ECO:0000313" key="2">
    <source>
        <dbReference type="RefSeq" id="XP_051860820.1"/>
    </source>
</evidence>
<dbReference type="AlphaFoldDB" id="A0A6P8YX49"/>
<dbReference type="GeneID" id="117571656"/>
<evidence type="ECO:0000313" key="1">
    <source>
        <dbReference type="Proteomes" id="UP000515160"/>
    </source>
</evidence>
<dbReference type="InterPro" id="IPR036047">
    <property type="entry name" value="F-box-like_dom_sf"/>
</dbReference>
<dbReference type="InterPro" id="IPR001810">
    <property type="entry name" value="F-box_dom"/>
</dbReference>
<dbReference type="PROSITE" id="PS50181">
    <property type="entry name" value="FBOX"/>
    <property type="match status" value="1"/>
</dbReference>
<proteinExistence type="predicted"/>
<dbReference type="SUPFAM" id="SSF52058">
    <property type="entry name" value="L domain-like"/>
    <property type="match status" value="1"/>
</dbReference>
<dbReference type="InterPro" id="IPR032675">
    <property type="entry name" value="LRR_dom_sf"/>
</dbReference>
<gene>
    <name evidence="2" type="primary">LOC117571656</name>
</gene>
<dbReference type="OrthoDB" id="7809892at2759"/>
<protein>
    <submittedName>
        <fullName evidence="2">Uncharacterized protein LOC117571656 isoform X1</fullName>
    </submittedName>
</protein>
<organism evidence="1 2">
    <name type="scientific">Drosophila albomicans</name>
    <name type="common">Fruit fly</name>
    <dbReference type="NCBI Taxonomy" id="7291"/>
    <lineage>
        <taxon>Eukaryota</taxon>
        <taxon>Metazoa</taxon>
        <taxon>Ecdysozoa</taxon>
        <taxon>Arthropoda</taxon>
        <taxon>Hexapoda</taxon>
        <taxon>Insecta</taxon>
        <taxon>Pterygota</taxon>
        <taxon>Neoptera</taxon>
        <taxon>Endopterygota</taxon>
        <taxon>Diptera</taxon>
        <taxon>Brachycera</taxon>
        <taxon>Muscomorpha</taxon>
        <taxon>Ephydroidea</taxon>
        <taxon>Drosophilidae</taxon>
        <taxon>Drosophila</taxon>
    </lineage>
</organism>